<dbReference type="PANTHER" id="PTHR27002">
    <property type="entry name" value="RECEPTOR-LIKE SERINE/THREONINE-PROTEIN KINASE SD1-8"/>
    <property type="match status" value="1"/>
</dbReference>
<evidence type="ECO:0000313" key="7">
    <source>
        <dbReference type="Proteomes" id="UP000238479"/>
    </source>
</evidence>
<dbReference type="STRING" id="74649.A0A2P6Q8H3"/>
<dbReference type="GO" id="GO:0004674">
    <property type="term" value="F:protein serine/threonine kinase activity"/>
    <property type="evidence" value="ECO:0007669"/>
    <property type="project" value="UniProtKB-KW"/>
</dbReference>
<name>A0A2P6Q8H3_ROSCH</name>
<dbReference type="GO" id="GO:0005886">
    <property type="term" value="C:plasma membrane"/>
    <property type="evidence" value="ECO:0007669"/>
    <property type="project" value="TreeGrafter"/>
</dbReference>
<keyword evidence="5" id="KW-0067">ATP-binding</keyword>
<comment type="caution">
    <text evidence="6">The sequence shown here is derived from an EMBL/GenBank/DDBJ whole genome shotgun (WGS) entry which is preliminary data.</text>
</comment>
<dbReference type="EMBL" id="PDCK01000043">
    <property type="protein sequence ID" value="PRQ30475.1"/>
    <property type="molecule type" value="Genomic_DNA"/>
</dbReference>
<evidence type="ECO:0000256" key="2">
    <source>
        <dbReference type="ARBA" id="ARBA00022679"/>
    </source>
</evidence>
<evidence type="ECO:0000313" key="6">
    <source>
        <dbReference type="EMBL" id="PRQ30475.1"/>
    </source>
</evidence>
<gene>
    <name evidence="6" type="ORF">RchiOBHm_Chr5g0025061</name>
</gene>
<dbReference type="Proteomes" id="UP000238479">
    <property type="component" value="Chromosome 5"/>
</dbReference>
<evidence type="ECO:0000256" key="1">
    <source>
        <dbReference type="ARBA" id="ARBA00022527"/>
    </source>
</evidence>
<sequence>MNPKTSDFGMVHIFTHNELEASRVVGTCFYNEDQVLITIVGYAWELWKDGHGLEIMDPKLSDLCMKGQFLSCIHVGLLYVEENAVDRPNYLMSYLF</sequence>
<keyword evidence="3" id="KW-0547">Nucleotide-binding</keyword>
<dbReference type="AlphaFoldDB" id="A0A2P6Q8H3"/>
<keyword evidence="7" id="KW-1185">Reference proteome</keyword>
<reference evidence="6 7" key="1">
    <citation type="journal article" date="2018" name="Nat. Genet.">
        <title>The Rosa genome provides new insights in the design of modern roses.</title>
        <authorList>
            <person name="Bendahmane M."/>
        </authorList>
    </citation>
    <scope>NUCLEOTIDE SEQUENCE [LARGE SCALE GENOMIC DNA]</scope>
    <source>
        <strain evidence="7">cv. Old Blush</strain>
    </source>
</reference>
<evidence type="ECO:0000256" key="3">
    <source>
        <dbReference type="ARBA" id="ARBA00022741"/>
    </source>
</evidence>
<evidence type="ECO:0000256" key="4">
    <source>
        <dbReference type="ARBA" id="ARBA00022777"/>
    </source>
</evidence>
<protein>
    <submittedName>
        <fullName evidence="6">Putative non-specific serine/threonine protein kinase</fullName>
        <ecNumber evidence="6">2.7.11.1</ecNumber>
    </submittedName>
</protein>
<evidence type="ECO:0000256" key="5">
    <source>
        <dbReference type="ARBA" id="ARBA00022840"/>
    </source>
</evidence>
<proteinExistence type="predicted"/>
<keyword evidence="1 6" id="KW-0723">Serine/threonine-protein kinase</keyword>
<dbReference type="PANTHER" id="PTHR27002:SF1087">
    <property type="entry name" value="PROTEIN KINASE DOMAIN-CONTAINING PROTEIN"/>
    <property type="match status" value="1"/>
</dbReference>
<dbReference type="Gramene" id="PRQ30475">
    <property type="protein sequence ID" value="PRQ30475"/>
    <property type="gene ID" value="RchiOBHm_Chr5g0025061"/>
</dbReference>
<accession>A0A2P6Q8H3</accession>
<keyword evidence="2 6" id="KW-0808">Transferase</keyword>
<dbReference type="GO" id="GO:0005524">
    <property type="term" value="F:ATP binding"/>
    <property type="evidence" value="ECO:0007669"/>
    <property type="project" value="UniProtKB-KW"/>
</dbReference>
<keyword evidence="4 6" id="KW-0418">Kinase</keyword>
<organism evidence="6 7">
    <name type="scientific">Rosa chinensis</name>
    <name type="common">China rose</name>
    <dbReference type="NCBI Taxonomy" id="74649"/>
    <lineage>
        <taxon>Eukaryota</taxon>
        <taxon>Viridiplantae</taxon>
        <taxon>Streptophyta</taxon>
        <taxon>Embryophyta</taxon>
        <taxon>Tracheophyta</taxon>
        <taxon>Spermatophyta</taxon>
        <taxon>Magnoliopsida</taxon>
        <taxon>eudicotyledons</taxon>
        <taxon>Gunneridae</taxon>
        <taxon>Pentapetalae</taxon>
        <taxon>rosids</taxon>
        <taxon>fabids</taxon>
        <taxon>Rosales</taxon>
        <taxon>Rosaceae</taxon>
        <taxon>Rosoideae</taxon>
        <taxon>Rosoideae incertae sedis</taxon>
        <taxon>Rosa</taxon>
    </lineage>
</organism>
<dbReference type="EC" id="2.7.11.1" evidence="6"/>